<evidence type="ECO:0000256" key="4">
    <source>
        <dbReference type="SAM" id="Phobius"/>
    </source>
</evidence>
<dbReference type="Gene3D" id="1.20.5.190">
    <property type="match status" value="2"/>
</dbReference>
<comment type="caution">
    <text evidence="5">The sequence shown here is derived from an EMBL/GenBank/DDBJ whole genome shotgun (WGS) entry which is preliminary data.</text>
</comment>
<dbReference type="CDD" id="cd23767">
    <property type="entry name" value="IQCD"/>
    <property type="match status" value="1"/>
</dbReference>
<accession>A0A813GV59</accession>
<feature type="transmembrane region" description="Helical" evidence="4">
    <location>
        <begin position="570"/>
        <end position="590"/>
    </location>
</feature>
<evidence type="ECO:0000256" key="3">
    <source>
        <dbReference type="SAM" id="MobiDB-lite"/>
    </source>
</evidence>
<evidence type="ECO:0000313" key="6">
    <source>
        <dbReference type="Proteomes" id="UP000654075"/>
    </source>
</evidence>
<keyword evidence="4" id="KW-0812">Transmembrane</keyword>
<dbReference type="InterPro" id="IPR011990">
    <property type="entry name" value="TPR-like_helical_dom_sf"/>
</dbReference>
<dbReference type="Gene3D" id="1.25.40.10">
    <property type="entry name" value="Tetratricopeptide repeat domain"/>
    <property type="match status" value="2"/>
</dbReference>
<dbReference type="OrthoDB" id="441406at2759"/>
<dbReference type="SMART" id="SM00028">
    <property type="entry name" value="TPR"/>
    <property type="match status" value="3"/>
</dbReference>
<proteinExistence type="predicted"/>
<organism evidence="5 6">
    <name type="scientific">Polarella glacialis</name>
    <name type="common">Dinoflagellate</name>
    <dbReference type="NCBI Taxonomy" id="89957"/>
    <lineage>
        <taxon>Eukaryota</taxon>
        <taxon>Sar</taxon>
        <taxon>Alveolata</taxon>
        <taxon>Dinophyceae</taxon>
        <taxon>Suessiales</taxon>
        <taxon>Suessiaceae</taxon>
        <taxon>Polarella</taxon>
    </lineage>
</organism>
<keyword evidence="4" id="KW-0472">Membrane</keyword>
<dbReference type="SMART" id="SM00015">
    <property type="entry name" value="IQ"/>
    <property type="match status" value="4"/>
</dbReference>
<dbReference type="InterPro" id="IPR019734">
    <property type="entry name" value="TPR_rpt"/>
</dbReference>
<feature type="transmembrane region" description="Helical" evidence="4">
    <location>
        <begin position="596"/>
        <end position="616"/>
    </location>
</feature>
<dbReference type="EMBL" id="CAJNNV010029482">
    <property type="protein sequence ID" value="CAE8628761.1"/>
    <property type="molecule type" value="Genomic_DNA"/>
</dbReference>
<reference evidence="5" key="1">
    <citation type="submission" date="2021-02" db="EMBL/GenBank/DDBJ databases">
        <authorList>
            <person name="Dougan E. K."/>
            <person name="Rhodes N."/>
            <person name="Thang M."/>
            <person name="Chan C."/>
        </authorList>
    </citation>
    <scope>NUCLEOTIDE SEQUENCE</scope>
</reference>
<keyword evidence="4" id="KW-1133">Transmembrane helix</keyword>
<evidence type="ECO:0000256" key="1">
    <source>
        <dbReference type="ARBA" id="ARBA00022737"/>
    </source>
</evidence>
<dbReference type="SUPFAM" id="SSF48452">
    <property type="entry name" value="TPR-like"/>
    <property type="match status" value="1"/>
</dbReference>
<dbReference type="AlphaFoldDB" id="A0A813GV59"/>
<sequence length="699" mass="77096">MASLAAKAAEMAAGTTDFHSLVMSCNKDGMEAMRKGQTKAAFEQFKYAEAILLASQAGAGGEIASLQAVTCNNLGCYYKKVGKHHGALSYLRKALQMEIELNADEVTLAGTHLNICAILSKLDKHGKAVQHALAALELVNNRVSTSCPGGVTSEDYSVLAIAYHNVAAERDHLEQYDKAAAAFQQGHQVARRCLGEDHPLAVTLRNNCDAVLRKSQKLTRVDLQGGPPHRMPARDLDLAGFRGGLVEDLGAGGSRTLPPLPGALKNDGQQRSAAQQDALDLAGEESAWSSFARSAIGDGETVVSPTSRGQLSLGTQLVPVRAAEALTEAQQRDLALPMFGRHDIPFHSVPPPPVRLLDKKNNFAQALESFPQNIMDIIQADRTGLKVAVSTRGAPHDHRPNRVIKGSTRTSRVLERTMAFNSTTHRDKVAKSRGEPRTPDSRKMAWIKNTAAERIQRVWRSWYKYCGENAEWMMTTHIAATQIQSRWRSYHVRRQRWDRSATNIQRHARGMLVRRNLRKHRAARTLQRFARGMNARARLLKLYEAAKKIQALVRGGLARKRARRKRHSQTQLAITIQCALILLLLLLLLLLLVVVFMFIIVVVGFVVDCSVFIYLCTPKYTVARRPQAAPCPPSGGLALLFRVICYFIAVGVVVVVPHHVLGVSRFYVSATLSSLPLLLHHSPESGRALFFRGLENYTA</sequence>
<dbReference type="Pfam" id="PF00612">
    <property type="entry name" value="IQ"/>
    <property type="match status" value="3"/>
</dbReference>
<dbReference type="PANTHER" id="PTHR45641:SF19">
    <property type="entry name" value="NEPHROCYSTIN-3"/>
    <property type="match status" value="1"/>
</dbReference>
<keyword evidence="2" id="KW-0802">TPR repeat</keyword>
<protein>
    <submittedName>
        <fullName evidence="5">Uncharacterized protein</fullName>
    </submittedName>
</protein>
<dbReference type="InterPro" id="IPR000048">
    <property type="entry name" value="IQ_motif_EF-hand-BS"/>
</dbReference>
<feature type="region of interest" description="Disordered" evidence="3">
    <location>
        <begin position="250"/>
        <end position="272"/>
    </location>
</feature>
<gene>
    <name evidence="5" type="ORF">PGLA1383_LOCUS45364</name>
</gene>
<feature type="transmembrane region" description="Helical" evidence="4">
    <location>
        <begin position="637"/>
        <end position="656"/>
    </location>
</feature>
<keyword evidence="6" id="KW-1185">Reference proteome</keyword>
<evidence type="ECO:0000256" key="2">
    <source>
        <dbReference type="ARBA" id="ARBA00022803"/>
    </source>
</evidence>
<dbReference type="PROSITE" id="PS50096">
    <property type="entry name" value="IQ"/>
    <property type="match status" value="4"/>
</dbReference>
<dbReference type="PANTHER" id="PTHR45641">
    <property type="entry name" value="TETRATRICOPEPTIDE REPEAT PROTEIN (AFU_ORTHOLOGUE AFUA_6G03870)"/>
    <property type="match status" value="1"/>
</dbReference>
<keyword evidence="1" id="KW-0677">Repeat</keyword>
<name>A0A813GV59_POLGL</name>
<evidence type="ECO:0000313" key="5">
    <source>
        <dbReference type="EMBL" id="CAE8628761.1"/>
    </source>
</evidence>
<dbReference type="Proteomes" id="UP000654075">
    <property type="component" value="Unassembled WGS sequence"/>
</dbReference>